<sequence length="399" mass="44130">MKILRLDHQTNLDLLVDYLWDGESPVLHSQMALLIRRGQIEKIVHQSEYQPSGAQQFRLPNLTLLPGLIDAHVHLALDGQDFRTSLNRWPDARAMASVIKKELGLFLEYGITAIRDGSDGAGWNLEAKKWVEQAHYPGPRIVATGKAFRKKGYYGSFLGPGLTGQEDWKRLLNDMVEQGCEQVKIIVSGLITFRKWGEVGPLQFSTDELRYLVKEAHSLGLKVMAHANSDAAIVQALEAGVDSIEHGYFASKETLKRMADNGTFWVPTIAAVVNRLNTSKAEEYSPQEQDIIKRTYEDQLQKIAQAHELGVRLVVGTDAGAPGVYHGQSFLDELAFFRSAGLPTLAILKAATSTGAQVLGLEAELGTITRGKLPYFIAVPGNPLADLDILQKLEMVIYL</sequence>
<dbReference type="PANTHER" id="PTHR43135">
    <property type="entry name" value="ALPHA-D-RIBOSE 1-METHYLPHOSPHONATE 5-TRIPHOSPHATE DIPHOSPHATASE"/>
    <property type="match status" value="1"/>
</dbReference>
<keyword evidence="3" id="KW-1185">Reference proteome</keyword>
<protein>
    <submittedName>
        <fullName evidence="2">Imidazolonepropionase</fullName>
    </submittedName>
</protein>
<evidence type="ECO:0000313" key="3">
    <source>
        <dbReference type="Proteomes" id="UP000192569"/>
    </source>
</evidence>
<dbReference type="CDD" id="cd01299">
    <property type="entry name" value="Met_dep_hydrolase_A"/>
    <property type="match status" value="1"/>
</dbReference>
<accession>A0A1W1VGC6</accession>
<evidence type="ECO:0000313" key="2">
    <source>
        <dbReference type="EMBL" id="SMB92366.1"/>
    </source>
</evidence>
<dbReference type="SUPFAM" id="SSF51338">
    <property type="entry name" value="Composite domain of metallo-dependent hydrolases"/>
    <property type="match status" value="2"/>
</dbReference>
<dbReference type="Pfam" id="PF01979">
    <property type="entry name" value="Amidohydro_1"/>
    <property type="match status" value="1"/>
</dbReference>
<proteinExistence type="predicted"/>
<dbReference type="InterPro" id="IPR011059">
    <property type="entry name" value="Metal-dep_hydrolase_composite"/>
</dbReference>
<feature type="domain" description="Amidohydrolase-related" evidence="1">
    <location>
        <begin position="63"/>
        <end position="390"/>
    </location>
</feature>
<evidence type="ECO:0000259" key="1">
    <source>
        <dbReference type="Pfam" id="PF01979"/>
    </source>
</evidence>
<dbReference type="InterPro" id="IPR057744">
    <property type="entry name" value="OTAase-like"/>
</dbReference>
<organism evidence="2 3">
    <name type="scientific">Thermanaeromonas toyohensis ToBE</name>
    <dbReference type="NCBI Taxonomy" id="698762"/>
    <lineage>
        <taxon>Bacteria</taxon>
        <taxon>Bacillati</taxon>
        <taxon>Bacillota</taxon>
        <taxon>Clostridia</taxon>
        <taxon>Neomoorellales</taxon>
        <taxon>Neomoorellaceae</taxon>
        <taxon>Thermanaeromonas</taxon>
    </lineage>
</organism>
<dbReference type="AlphaFoldDB" id="A0A1W1VGC6"/>
<dbReference type="SUPFAM" id="SSF51556">
    <property type="entry name" value="Metallo-dependent hydrolases"/>
    <property type="match status" value="1"/>
</dbReference>
<dbReference type="GO" id="GO:0016810">
    <property type="term" value="F:hydrolase activity, acting on carbon-nitrogen (but not peptide) bonds"/>
    <property type="evidence" value="ECO:0007669"/>
    <property type="project" value="InterPro"/>
</dbReference>
<dbReference type="EMBL" id="LT838272">
    <property type="protein sequence ID" value="SMB92366.1"/>
    <property type="molecule type" value="Genomic_DNA"/>
</dbReference>
<dbReference type="STRING" id="698762.SAMN00808754_0623"/>
<dbReference type="Gene3D" id="3.20.20.140">
    <property type="entry name" value="Metal-dependent hydrolases"/>
    <property type="match status" value="1"/>
</dbReference>
<dbReference type="InterPro" id="IPR032466">
    <property type="entry name" value="Metal_Hydrolase"/>
</dbReference>
<dbReference type="Proteomes" id="UP000192569">
    <property type="component" value="Chromosome I"/>
</dbReference>
<name>A0A1W1VGC6_9FIRM</name>
<dbReference type="Gene3D" id="2.30.40.10">
    <property type="entry name" value="Urease, subunit C, domain 1"/>
    <property type="match status" value="1"/>
</dbReference>
<gene>
    <name evidence="2" type="ORF">SAMN00808754_0623</name>
</gene>
<dbReference type="RefSeq" id="WP_084663940.1">
    <property type="nucleotide sequence ID" value="NZ_LT838272.1"/>
</dbReference>
<reference evidence="2 3" key="1">
    <citation type="submission" date="2017-04" db="EMBL/GenBank/DDBJ databases">
        <authorList>
            <person name="Afonso C.L."/>
            <person name="Miller P.J."/>
            <person name="Scott M.A."/>
            <person name="Spackman E."/>
            <person name="Goraichik I."/>
            <person name="Dimitrov K.M."/>
            <person name="Suarez D.L."/>
            <person name="Swayne D.E."/>
        </authorList>
    </citation>
    <scope>NUCLEOTIDE SEQUENCE [LARGE SCALE GENOMIC DNA]</scope>
    <source>
        <strain evidence="2 3">ToBE</strain>
    </source>
</reference>
<dbReference type="OrthoDB" id="9797498at2"/>
<dbReference type="InterPro" id="IPR051781">
    <property type="entry name" value="Metallo-dep_Hydrolase"/>
</dbReference>
<dbReference type="PANTHER" id="PTHR43135:SF3">
    <property type="entry name" value="ALPHA-D-RIBOSE 1-METHYLPHOSPHONATE 5-TRIPHOSPHATE DIPHOSPHATASE"/>
    <property type="match status" value="1"/>
</dbReference>
<dbReference type="InterPro" id="IPR006680">
    <property type="entry name" value="Amidohydro-rel"/>
</dbReference>